<evidence type="ECO:0000313" key="2">
    <source>
        <dbReference type="EMBL" id="RZT35510.1"/>
    </source>
</evidence>
<name>A0A4Q7RSC1_9BURK</name>
<reference evidence="2 3" key="1">
    <citation type="journal article" date="2015" name="Stand. Genomic Sci.">
        <title>Genomic Encyclopedia of Bacterial and Archaeal Type Strains, Phase III: the genomes of soil and plant-associated and newly described type strains.</title>
        <authorList>
            <person name="Whitman W.B."/>
            <person name="Woyke T."/>
            <person name="Klenk H.P."/>
            <person name="Zhou Y."/>
            <person name="Lilburn T.G."/>
            <person name="Beck B.J."/>
            <person name="De Vos P."/>
            <person name="Vandamme P."/>
            <person name="Eisen J.A."/>
            <person name="Garrity G."/>
            <person name="Hugenholtz P."/>
            <person name="Kyrpides N.C."/>
        </authorList>
    </citation>
    <scope>NUCLEOTIDE SEQUENCE [LARGE SCALE GENOMIC DNA]</scope>
    <source>
        <strain evidence="2 3">ASC-9842</strain>
    </source>
</reference>
<dbReference type="EMBL" id="SGXM01000006">
    <property type="protein sequence ID" value="RZT35510.1"/>
    <property type="molecule type" value="Genomic_DNA"/>
</dbReference>
<dbReference type="PANTHER" id="PTHR38598">
    <property type="entry name" value="INNER MEMBRANE PROTEIN YJCH"/>
    <property type="match status" value="1"/>
</dbReference>
<sequence>MPQAAPHAISAGASYGADVDDADTPLVPHPMLSRADFQTLHSARRRFSWTLTAIMLVAYFGFILTLAFRPDLLAIPLVPGQPMSVGIPVGFGMFAFTFALVAVYVYRTNTVYDRMIAKVRDGVQS</sequence>
<evidence type="ECO:0000256" key="1">
    <source>
        <dbReference type="SAM" id="Phobius"/>
    </source>
</evidence>
<dbReference type="InterPro" id="IPR052959">
    <property type="entry name" value="Inner_membrane_assoc"/>
</dbReference>
<feature type="transmembrane region" description="Helical" evidence="1">
    <location>
        <begin position="87"/>
        <end position="106"/>
    </location>
</feature>
<keyword evidence="1" id="KW-0812">Transmembrane</keyword>
<dbReference type="OrthoDB" id="5297034at2"/>
<gene>
    <name evidence="2" type="ORF">EV147_3964</name>
</gene>
<protein>
    <submittedName>
        <fullName evidence="2">Uncharacterized membrane protein (DUF485 family)</fullName>
    </submittedName>
</protein>
<dbReference type="RefSeq" id="WP_130392904.1">
    <property type="nucleotide sequence ID" value="NZ_SGXM01000006.1"/>
</dbReference>
<keyword evidence="3" id="KW-1185">Reference proteome</keyword>
<keyword evidence="1" id="KW-1133">Transmembrane helix</keyword>
<proteinExistence type="predicted"/>
<evidence type="ECO:0000313" key="3">
    <source>
        <dbReference type="Proteomes" id="UP000291078"/>
    </source>
</evidence>
<dbReference type="AlphaFoldDB" id="A0A4Q7RSC1"/>
<feature type="transmembrane region" description="Helical" evidence="1">
    <location>
        <begin position="47"/>
        <end position="67"/>
    </location>
</feature>
<organism evidence="2 3">
    <name type="scientific">Cupriavidus agavae</name>
    <dbReference type="NCBI Taxonomy" id="1001822"/>
    <lineage>
        <taxon>Bacteria</taxon>
        <taxon>Pseudomonadati</taxon>
        <taxon>Pseudomonadota</taxon>
        <taxon>Betaproteobacteria</taxon>
        <taxon>Burkholderiales</taxon>
        <taxon>Burkholderiaceae</taxon>
        <taxon>Cupriavidus</taxon>
    </lineage>
</organism>
<dbReference type="PANTHER" id="PTHR38598:SF1">
    <property type="entry name" value="INNER MEMBRANE PROTEIN YJCH"/>
    <property type="match status" value="1"/>
</dbReference>
<dbReference type="InterPro" id="IPR007436">
    <property type="entry name" value="DUF485"/>
</dbReference>
<comment type="caution">
    <text evidence="2">The sequence shown here is derived from an EMBL/GenBank/DDBJ whole genome shotgun (WGS) entry which is preliminary data.</text>
</comment>
<dbReference type="GO" id="GO:0005886">
    <property type="term" value="C:plasma membrane"/>
    <property type="evidence" value="ECO:0007669"/>
    <property type="project" value="TreeGrafter"/>
</dbReference>
<dbReference type="Pfam" id="PF04341">
    <property type="entry name" value="DUF485"/>
    <property type="match status" value="1"/>
</dbReference>
<keyword evidence="1" id="KW-0472">Membrane</keyword>
<dbReference type="Proteomes" id="UP000291078">
    <property type="component" value="Unassembled WGS sequence"/>
</dbReference>
<accession>A0A4Q7RSC1</accession>